<evidence type="ECO:0000313" key="9">
    <source>
        <dbReference type="EMBL" id="CAB0151032.1"/>
    </source>
</evidence>
<dbReference type="AlphaFoldDB" id="A0A6S6WMK3"/>
<reference evidence="9 10" key="1">
    <citation type="submission" date="2020-02" db="EMBL/GenBank/DDBJ databases">
        <authorList>
            <person name="Rodrigo-Torres L."/>
            <person name="Arahal R. D."/>
            <person name="Lucena T."/>
        </authorList>
    </citation>
    <scope>NUCLEOTIDE SEQUENCE [LARGE SCALE GENOMIC DNA]</scope>
    <source>
        <strain evidence="9 10">CECT 9734</strain>
    </source>
</reference>
<sequence length="132" mass="14057">MADFSLLDISASALRAQSQRMNASASNLANANSVAGPDGEPYKAKQVIFEQQLASGGVRVKEVVESQAEARMEYNPGHPLANAEGYVAKPNVDPVAEMVDMIAASRSYQANIEVMNTSKDLLQRTLSIGKGS</sequence>
<dbReference type="NCBIfam" id="TIGR01395">
    <property type="entry name" value="FlgC"/>
    <property type="match status" value="1"/>
</dbReference>
<keyword evidence="9" id="KW-0282">Flagellum</keyword>
<evidence type="ECO:0000259" key="7">
    <source>
        <dbReference type="Pfam" id="PF00460"/>
    </source>
</evidence>
<dbReference type="Pfam" id="PF06429">
    <property type="entry name" value="Flg_bbr_C"/>
    <property type="match status" value="1"/>
</dbReference>
<evidence type="ECO:0000313" key="10">
    <source>
        <dbReference type="Proteomes" id="UP000481517"/>
    </source>
</evidence>
<feature type="domain" description="Flagellar basal-body/hook protein C-terminal" evidence="8">
    <location>
        <begin position="84"/>
        <end position="127"/>
    </location>
</feature>
<protein>
    <recommendedName>
        <fullName evidence="3 6">Flagellar basal-body rod protein FlgC</fullName>
    </recommendedName>
</protein>
<dbReference type="RefSeq" id="WP_173920438.1">
    <property type="nucleotide sequence ID" value="NZ_CADCXY010000003.1"/>
</dbReference>
<gene>
    <name evidence="9" type="primary">flgC</name>
    <name evidence="9" type="ORF">PSI9734_01450</name>
</gene>
<accession>A0A6S6WMK3</accession>
<comment type="subunit">
    <text evidence="5 6">The basal body constitutes a major portion of the flagellar organelle and consists of four rings (L,P,S, and M) mounted on a central rod. The rod consists of about 26 subunits of FlgG in the distal portion, and FlgB, FlgC and FlgF are thought to build up the proximal portion of the rod with about 6 subunits each.</text>
</comment>
<evidence type="ECO:0000256" key="6">
    <source>
        <dbReference type="RuleBase" id="RU362062"/>
    </source>
</evidence>
<evidence type="ECO:0000256" key="3">
    <source>
        <dbReference type="ARBA" id="ARBA00017941"/>
    </source>
</evidence>
<evidence type="ECO:0000256" key="5">
    <source>
        <dbReference type="ARBA" id="ARBA00025933"/>
    </source>
</evidence>
<dbReference type="InterPro" id="IPR001444">
    <property type="entry name" value="Flag_bb_rod_N"/>
</dbReference>
<name>A0A6S6WMK3_9GAMM</name>
<dbReference type="Proteomes" id="UP000481517">
    <property type="component" value="Unassembled WGS sequence"/>
</dbReference>
<evidence type="ECO:0000256" key="4">
    <source>
        <dbReference type="ARBA" id="ARBA00023143"/>
    </source>
</evidence>
<feature type="domain" description="Flagellar basal body rod protein N-terminal" evidence="7">
    <location>
        <begin position="7"/>
        <end position="36"/>
    </location>
</feature>
<comment type="similarity">
    <text evidence="2">Belongs to the flagella basal body rod proteins family.</text>
</comment>
<dbReference type="Pfam" id="PF00460">
    <property type="entry name" value="Flg_bb_rod"/>
    <property type="match status" value="1"/>
</dbReference>
<dbReference type="PANTHER" id="PTHR30435:SF2">
    <property type="entry name" value="FLAGELLAR BASAL-BODY ROD PROTEIN FLGC"/>
    <property type="match status" value="1"/>
</dbReference>
<evidence type="ECO:0000259" key="8">
    <source>
        <dbReference type="Pfam" id="PF06429"/>
    </source>
</evidence>
<dbReference type="EMBL" id="CADCXY010000003">
    <property type="protein sequence ID" value="CAB0151032.1"/>
    <property type="molecule type" value="Genomic_DNA"/>
</dbReference>
<dbReference type="InterPro" id="IPR006299">
    <property type="entry name" value="FlgC"/>
</dbReference>
<dbReference type="PANTHER" id="PTHR30435">
    <property type="entry name" value="FLAGELLAR PROTEIN"/>
    <property type="match status" value="1"/>
</dbReference>
<dbReference type="InterPro" id="IPR010930">
    <property type="entry name" value="Flg_bb/hook_C_dom"/>
</dbReference>
<comment type="subcellular location">
    <subcellularLocation>
        <location evidence="1 6">Bacterial flagellum basal body</location>
    </subcellularLocation>
</comment>
<evidence type="ECO:0000256" key="1">
    <source>
        <dbReference type="ARBA" id="ARBA00004117"/>
    </source>
</evidence>
<dbReference type="GO" id="GO:0030694">
    <property type="term" value="C:bacterial-type flagellum basal body, rod"/>
    <property type="evidence" value="ECO:0007669"/>
    <property type="project" value="UniProtKB-UniRule"/>
</dbReference>
<keyword evidence="9" id="KW-0966">Cell projection</keyword>
<keyword evidence="9" id="KW-0969">Cilium</keyword>
<keyword evidence="10" id="KW-1185">Reference proteome</keyword>
<dbReference type="GO" id="GO:0071978">
    <property type="term" value="P:bacterial-type flagellum-dependent swarming motility"/>
    <property type="evidence" value="ECO:0007669"/>
    <property type="project" value="TreeGrafter"/>
</dbReference>
<keyword evidence="4 6" id="KW-0975">Bacterial flagellum</keyword>
<organism evidence="9 10">
    <name type="scientific">Pseudidiomarina piscicola</name>
    <dbReference type="NCBI Taxonomy" id="2614830"/>
    <lineage>
        <taxon>Bacteria</taxon>
        <taxon>Pseudomonadati</taxon>
        <taxon>Pseudomonadota</taxon>
        <taxon>Gammaproteobacteria</taxon>
        <taxon>Alteromonadales</taxon>
        <taxon>Idiomarinaceae</taxon>
        <taxon>Pseudidiomarina</taxon>
    </lineage>
</organism>
<evidence type="ECO:0000256" key="2">
    <source>
        <dbReference type="ARBA" id="ARBA00009677"/>
    </source>
</evidence>
<proteinExistence type="inferred from homology"/>